<dbReference type="SMART" id="SM00387">
    <property type="entry name" value="HATPase_c"/>
    <property type="match status" value="1"/>
</dbReference>
<dbReference type="SMART" id="SM00388">
    <property type="entry name" value="HisKA"/>
    <property type="match status" value="1"/>
</dbReference>
<name>A0A5R9EGH5_9ACTN</name>
<dbReference type="OrthoDB" id="3224230at2"/>
<dbReference type="Gene3D" id="1.10.287.130">
    <property type="match status" value="1"/>
</dbReference>
<evidence type="ECO:0000256" key="10">
    <source>
        <dbReference type="ARBA" id="ARBA00023136"/>
    </source>
</evidence>
<dbReference type="InterPro" id="IPR036890">
    <property type="entry name" value="HATPase_C_sf"/>
</dbReference>
<dbReference type="PROSITE" id="PS51257">
    <property type="entry name" value="PROKAR_LIPOPROTEIN"/>
    <property type="match status" value="1"/>
</dbReference>
<evidence type="ECO:0000256" key="1">
    <source>
        <dbReference type="ARBA" id="ARBA00000085"/>
    </source>
</evidence>
<gene>
    <name evidence="14" type="ORF">FEF34_00795</name>
</gene>
<organism evidence="14 15">
    <name type="scientific">Streptomyces marianii</name>
    <dbReference type="NCBI Taxonomy" id="1817406"/>
    <lineage>
        <taxon>Bacteria</taxon>
        <taxon>Bacillati</taxon>
        <taxon>Actinomycetota</taxon>
        <taxon>Actinomycetes</taxon>
        <taxon>Kitasatosporales</taxon>
        <taxon>Streptomycetaceae</taxon>
        <taxon>Streptomyces</taxon>
    </lineage>
</organism>
<dbReference type="SUPFAM" id="SSF55874">
    <property type="entry name" value="ATPase domain of HSP90 chaperone/DNA topoisomerase II/histidine kinase"/>
    <property type="match status" value="1"/>
</dbReference>
<dbReference type="SUPFAM" id="SSF47384">
    <property type="entry name" value="Homodimeric domain of signal transducing histidine kinase"/>
    <property type="match status" value="1"/>
</dbReference>
<evidence type="ECO:0000256" key="4">
    <source>
        <dbReference type="ARBA" id="ARBA00022553"/>
    </source>
</evidence>
<dbReference type="SMART" id="SM00304">
    <property type="entry name" value="HAMP"/>
    <property type="match status" value="1"/>
</dbReference>
<dbReference type="PROSITE" id="PS50109">
    <property type="entry name" value="HIS_KIN"/>
    <property type="match status" value="1"/>
</dbReference>
<evidence type="ECO:0000256" key="9">
    <source>
        <dbReference type="ARBA" id="ARBA00023012"/>
    </source>
</evidence>
<dbReference type="CDD" id="cd06225">
    <property type="entry name" value="HAMP"/>
    <property type="match status" value="1"/>
</dbReference>
<dbReference type="InterPro" id="IPR004358">
    <property type="entry name" value="Sig_transdc_His_kin-like_C"/>
</dbReference>
<dbReference type="Proteomes" id="UP000305921">
    <property type="component" value="Unassembled WGS sequence"/>
</dbReference>
<keyword evidence="6 11" id="KW-0812">Transmembrane</keyword>
<dbReference type="SUPFAM" id="SSF158472">
    <property type="entry name" value="HAMP domain-like"/>
    <property type="match status" value="1"/>
</dbReference>
<evidence type="ECO:0000256" key="8">
    <source>
        <dbReference type="ARBA" id="ARBA00022989"/>
    </source>
</evidence>
<evidence type="ECO:0000259" key="12">
    <source>
        <dbReference type="PROSITE" id="PS50109"/>
    </source>
</evidence>
<keyword evidence="15" id="KW-1185">Reference proteome</keyword>
<dbReference type="InterPro" id="IPR003660">
    <property type="entry name" value="HAMP_dom"/>
</dbReference>
<reference evidence="14 15" key="1">
    <citation type="submission" date="2019-05" db="EMBL/GenBank/DDBJ databases">
        <title>Streptomyces marianii sp. nov., a novel marine actinomycete from southern coast of India.</title>
        <authorList>
            <person name="Iniyan A.M."/>
            <person name="Wink J."/>
            <person name="Ramprasad E."/>
            <person name="Ramana C.V."/>
            <person name="Bunk B."/>
            <person name="Sproer C."/>
            <person name="Joseph F.-J.R.S."/>
            <person name="Vincent S.G.P."/>
        </authorList>
    </citation>
    <scope>NUCLEOTIDE SEQUENCE [LARGE SCALE GENOMIC DNA]</scope>
    <source>
        <strain evidence="14 15">ICN19</strain>
    </source>
</reference>
<evidence type="ECO:0000256" key="3">
    <source>
        <dbReference type="ARBA" id="ARBA00012438"/>
    </source>
</evidence>
<dbReference type="CDD" id="cd00075">
    <property type="entry name" value="HATPase"/>
    <property type="match status" value="1"/>
</dbReference>
<keyword evidence="4" id="KW-0597">Phosphoprotein</keyword>
<comment type="caution">
    <text evidence="14">The sequence shown here is derived from an EMBL/GenBank/DDBJ whole genome shotgun (WGS) entry which is preliminary data.</text>
</comment>
<dbReference type="CDD" id="cd00082">
    <property type="entry name" value="HisKA"/>
    <property type="match status" value="1"/>
</dbReference>
<dbReference type="InterPro" id="IPR003594">
    <property type="entry name" value="HATPase_dom"/>
</dbReference>
<dbReference type="InterPro" id="IPR036097">
    <property type="entry name" value="HisK_dim/P_sf"/>
</dbReference>
<dbReference type="PRINTS" id="PR00344">
    <property type="entry name" value="BCTRLSENSOR"/>
</dbReference>
<dbReference type="InterPro" id="IPR005467">
    <property type="entry name" value="His_kinase_dom"/>
</dbReference>
<evidence type="ECO:0000256" key="6">
    <source>
        <dbReference type="ARBA" id="ARBA00022692"/>
    </source>
</evidence>
<dbReference type="PANTHER" id="PTHR45436:SF5">
    <property type="entry name" value="SENSOR HISTIDINE KINASE TRCS"/>
    <property type="match status" value="1"/>
</dbReference>
<dbReference type="EMBL" id="VAWE01000001">
    <property type="protein sequence ID" value="TLQ47919.1"/>
    <property type="molecule type" value="Genomic_DNA"/>
</dbReference>
<keyword evidence="5" id="KW-0808">Transferase</keyword>
<keyword evidence="9" id="KW-0902">Two-component regulatory system</keyword>
<protein>
    <recommendedName>
        <fullName evidence="3">histidine kinase</fullName>
        <ecNumber evidence="3">2.7.13.3</ecNumber>
    </recommendedName>
</protein>
<evidence type="ECO:0000256" key="7">
    <source>
        <dbReference type="ARBA" id="ARBA00022777"/>
    </source>
</evidence>
<evidence type="ECO:0000256" key="11">
    <source>
        <dbReference type="SAM" id="Phobius"/>
    </source>
</evidence>
<dbReference type="Pfam" id="PF00672">
    <property type="entry name" value="HAMP"/>
    <property type="match status" value="1"/>
</dbReference>
<evidence type="ECO:0000313" key="14">
    <source>
        <dbReference type="EMBL" id="TLQ47919.1"/>
    </source>
</evidence>
<keyword evidence="7 14" id="KW-0418">Kinase</keyword>
<keyword evidence="8 11" id="KW-1133">Transmembrane helix</keyword>
<dbReference type="GO" id="GO:0005886">
    <property type="term" value="C:plasma membrane"/>
    <property type="evidence" value="ECO:0007669"/>
    <property type="project" value="UniProtKB-SubCell"/>
</dbReference>
<feature type="domain" description="HAMP" evidence="13">
    <location>
        <begin position="120"/>
        <end position="174"/>
    </location>
</feature>
<dbReference type="Pfam" id="PF02518">
    <property type="entry name" value="HATPase_c"/>
    <property type="match status" value="1"/>
</dbReference>
<dbReference type="GO" id="GO:0000155">
    <property type="term" value="F:phosphorelay sensor kinase activity"/>
    <property type="evidence" value="ECO:0007669"/>
    <property type="project" value="InterPro"/>
</dbReference>
<evidence type="ECO:0000259" key="13">
    <source>
        <dbReference type="PROSITE" id="PS50885"/>
    </source>
</evidence>
<dbReference type="AlphaFoldDB" id="A0A5R9EGH5"/>
<dbReference type="PANTHER" id="PTHR45436">
    <property type="entry name" value="SENSOR HISTIDINE KINASE YKOH"/>
    <property type="match status" value="1"/>
</dbReference>
<feature type="transmembrane region" description="Helical" evidence="11">
    <location>
        <begin position="101"/>
        <end position="119"/>
    </location>
</feature>
<dbReference type="PROSITE" id="PS50885">
    <property type="entry name" value="HAMP"/>
    <property type="match status" value="1"/>
</dbReference>
<comment type="catalytic activity">
    <reaction evidence="1">
        <text>ATP + protein L-histidine = ADP + protein N-phospho-L-histidine.</text>
        <dbReference type="EC" id="2.7.13.3"/>
    </reaction>
</comment>
<dbReference type="Gene3D" id="3.30.565.10">
    <property type="entry name" value="Histidine kinase-like ATPase, C-terminal domain"/>
    <property type="match status" value="1"/>
</dbReference>
<dbReference type="EC" id="2.7.13.3" evidence="3"/>
<sequence length="416" mass="44610">MPQPPIRIRLTLLYGTLFMACGGILLGVTYLLLEAGLAERFQAAGALYVTKEGGITPVPEASLDPLEQDLRASQAAGSTGLRELEEGYRAVALQSLLRQGALALGVLTVVATFFGYLMAGRVLRPLDRIAQTAQRIASRGDLAERLAFTGPRDEVTRLADTFDTMMGRLEKSFQDQQRFIADASHELRTPLAINRTLIEVALRRRTATEDTRRLGVSLLTVNERNERLINGLLALSKGEAGVADCTPVDLAALTRHTAELHRPQADAAGIGLRLELRPATASGNAVMVERIIHNLLENAVRYNGPHGWVRLATGTAPDGGAALTVENTGPVVADQDIEALFQPFRRLAADRTDSERGSGLGLAIVRAIARSHGGEVTALPRKHGGLIVTAALPRWVPPPYRGGHRGTGAGDTDSAR</sequence>
<proteinExistence type="predicted"/>
<feature type="transmembrane region" description="Helical" evidence="11">
    <location>
        <begin position="12"/>
        <end position="33"/>
    </location>
</feature>
<feature type="domain" description="Histidine kinase" evidence="12">
    <location>
        <begin position="182"/>
        <end position="396"/>
    </location>
</feature>
<keyword evidence="10 11" id="KW-0472">Membrane</keyword>
<evidence type="ECO:0000256" key="5">
    <source>
        <dbReference type="ARBA" id="ARBA00022679"/>
    </source>
</evidence>
<evidence type="ECO:0000256" key="2">
    <source>
        <dbReference type="ARBA" id="ARBA00004236"/>
    </source>
</evidence>
<dbReference type="Gene3D" id="6.10.340.10">
    <property type="match status" value="1"/>
</dbReference>
<dbReference type="Pfam" id="PF00512">
    <property type="entry name" value="HisKA"/>
    <property type="match status" value="1"/>
</dbReference>
<comment type="subcellular location">
    <subcellularLocation>
        <location evidence="2">Cell membrane</location>
    </subcellularLocation>
</comment>
<dbReference type="InterPro" id="IPR050428">
    <property type="entry name" value="TCS_sensor_his_kinase"/>
</dbReference>
<evidence type="ECO:0000313" key="15">
    <source>
        <dbReference type="Proteomes" id="UP000305921"/>
    </source>
</evidence>
<accession>A0A5R9EGH5</accession>
<dbReference type="InterPro" id="IPR003661">
    <property type="entry name" value="HisK_dim/P_dom"/>
</dbReference>